<gene>
    <name evidence="2" type="ORF">FDO65_12850</name>
</gene>
<evidence type="ECO:0000313" key="3">
    <source>
        <dbReference type="Proteomes" id="UP000306985"/>
    </source>
</evidence>
<dbReference type="EMBL" id="SZZH01000003">
    <property type="protein sequence ID" value="TKV58448.1"/>
    <property type="molecule type" value="Genomic_DNA"/>
</dbReference>
<keyword evidence="3" id="KW-1185">Reference proteome</keyword>
<reference evidence="2 3" key="1">
    <citation type="submission" date="2019-05" db="EMBL/GenBank/DDBJ databases">
        <title>Nakamurella sp. N5BH11, whole genome shotgun sequence.</title>
        <authorList>
            <person name="Tuo L."/>
        </authorList>
    </citation>
    <scope>NUCLEOTIDE SEQUENCE [LARGE SCALE GENOMIC DNA]</scope>
    <source>
        <strain evidence="2 3">N5BH11</strain>
    </source>
</reference>
<name>A0A4U6QEH2_9ACTN</name>
<sequence length="275" mass="27694">MTDDQEAREAARWFASALSDEPAGAVDVDAAIRQGDRRLRQRRMWAVGGVAAAVTVGVVGVGLGTRWIGGSTVTPAAVPGCSTVVSTAAPIGVDGPLLLTSLAPGASSPSEQGPAGASDEYLVRAPAAVIAALPTGVVEYSPSPGPDDHGADGAPGGQFWMSNGEVSTTMLTVQDAGGTRQARLTLDLQGYGDGAPPSCADSVIRRVVSDDGTVVDVSREGAAGLVAHAWFPDGSAVRLTLEPSDASVGLDTSSLPMTDEQLATLAATRALSMTG</sequence>
<feature type="transmembrane region" description="Helical" evidence="1">
    <location>
        <begin position="44"/>
        <end position="68"/>
    </location>
</feature>
<evidence type="ECO:0000256" key="1">
    <source>
        <dbReference type="SAM" id="Phobius"/>
    </source>
</evidence>
<comment type="caution">
    <text evidence="2">The sequence shown here is derived from an EMBL/GenBank/DDBJ whole genome shotgun (WGS) entry which is preliminary data.</text>
</comment>
<evidence type="ECO:0000313" key="2">
    <source>
        <dbReference type="EMBL" id="TKV58448.1"/>
    </source>
</evidence>
<dbReference type="Proteomes" id="UP000306985">
    <property type="component" value="Unassembled WGS sequence"/>
</dbReference>
<dbReference type="RefSeq" id="WP_137450111.1">
    <property type="nucleotide sequence ID" value="NZ_SZZH01000003.1"/>
</dbReference>
<dbReference type="AlphaFoldDB" id="A0A4U6QEH2"/>
<keyword evidence="1" id="KW-0812">Transmembrane</keyword>
<accession>A0A4U6QEH2</accession>
<proteinExistence type="predicted"/>
<keyword evidence="1" id="KW-0472">Membrane</keyword>
<keyword evidence="1" id="KW-1133">Transmembrane helix</keyword>
<organism evidence="2 3">
    <name type="scientific">Nakamurella flava</name>
    <dbReference type="NCBI Taxonomy" id="2576308"/>
    <lineage>
        <taxon>Bacteria</taxon>
        <taxon>Bacillati</taxon>
        <taxon>Actinomycetota</taxon>
        <taxon>Actinomycetes</taxon>
        <taxon>Nakamurellales</taxon>
        <taxon>Nakamurellaceae</taxon>
        <taxon>Nakamurella</taxon>
    </lineage>
</organism>
<protein>
    <submittedName>
        <fullName evidence="2">Uncharacterized protein</fullName>
    </submittedName>
</protein>